<accession>A0A1H0FIH7</accession>
<organism evidence="2 3">
    <name type="scientific">Nocardioides szechwanensis</name>
    <dbReference type="NCBI Taxonomy" id="1005944"/>
    <lineage>
        <taxon>Bacteria</taxon>
        <taxon>Bacillati</taxon>
        <taxon>Actinomycetota</taxon>
        <taxon>Actinomycetes</taxon>
        <taxon>Propionibacteriales</taxon>
        <taxon>Nocardioidaceae</taxon>
        <taxon>Nocardioides</taxon>
    </lineage>
</organism>
<dbReference type="AlphaFoldDB" id="A0A1H0FIH7"/>
<reference evidence="2 3" key="1">
    <citation type="submission" date="2016-10" db="EMBL/GenBank/DDBJ databases">
        <authorList>
            <person name="de Groot N.N."/>
        </authorList>
    </citation>
    <scope>NUCLEOTIDE SEQUENCE [LARGE SCALE GENOMIC DNA]</scope>
    <source>
        <strain evidence="2 3">CGMCC 1.11147</strain>
    </source>
</reference>
<gene>
    <name evidence="2" type="ORF">SAMN05192576_3046</name>
</gene>
<feature type="chain" id="PRO_5011627083" evidence="1">
    <location>
        <begin position="32"/>
        <end position="189"/>
    </location>
</feature>
<feature type="signal peptide" evidence="1">
    <location>
        <begin position="1"/>
        <end position="31"/>
    </location>
</feature>
<dbReference type="EMBL" id="FNIC01000005">
    <property type="protein sequence ID" value="SDN94430.1"/>
    <property type="molecule type" value="Genomic_DNA"/>
</dbReference>
<proteinExistence type="predicted"/>
<sequence>MKRIQRLLVSFTAVIAVVMGTTAMTAPAAHATDTYGTNFKYSCGADFPWGGYCQLTMTKWVSKQMKERLSDGETVTAIAVWACSKIPTWIAEGTCVAWITYNAVKARAAINNAAADSNKCVATRMYTTTPGQVAQGGAKAVACNFDIQCCAGGSGGGGGGGGGGGSWRQAHRPLVQAISPVQMRGLPLG</sequence>
<dbReference type="Proteomes" id="UP000199004">
    <property type="component" value="Unassembled WGS sequence"/>
</dbReference>
<evidence type="ECO:0000313" key="2">
    <source>
        <dbReference type="EMBL" id="SDN94430.1"/>
    </source>
</evidence>
<keyword evidence="1" id="KW-0732">Signal</keyword>
<protein>
    <submittedName>
        <fullName evidence="2">Uncharacterized protein</fullName>
    </submittedName>
</protein>
<name>A0A1H0FIH7_9ACTN</name>
<evidence type="ECO:0000313" key="3">
    <source>
        <dbReference type="Proteomes" id="UP000199004"/>
    </source>
</evidence>
<keyword evidence="3" id="KW-1185">Reference proteome</keyword>
<evidence type="ECO:0000256" key="1">
    <source>
        <dbReference type="SAM" id="SignalP"/>
    </source>
</evidence>